<dbReference type="AlphaFoldDB" id="A0A9W8Q6A6"/>
<dbReference type="InterPro" id="IPR050091">
    <property type="entry name" value="PKS_NRPS_Biosynth_Enz"/>
</dbReference>
<dbReference type="GO" id="GO:0006633">
    <property type="term" value="P:fatty acid biosynthetic process"/>
    <property type="evidence" value="ECO:0007669"/>
    <property type="project" value="InterPro"/>
</dbReference>
<dbReference type="Proteomes" id="UP001144673">
    <property type="component" value="Chromosome 2"/>
</dbReference>
<dbReference type="SMART" id="SM00825">
    <property type="entry name" value="PKS_KS"/>
    <property type="match status" value="1"/>
</dbReference>
<keyword evidence="3" id="KW-0808">Transferase</keyword>
<keyword evidence="8" id="KW-1185">Reference proteome</keyword>
<evidence type="ECO:0000256" key="3">
    <source>
        <dbReference type="ARBA" id="ARBA00022679"/>
    </source>
</evidence>
<dbReference type="InterPro" id="IPR016035">
    <property type="entry name" value="Acyl_Trfase/lysoPLipase"/>
</dbReference>
<gene>
    <name evidence="7" type="ORF">LMH87_004909</name>
</gene>
<evidence type="ECO:0000256" key="2">
    <source>
        <dbReference type="ARBA" id="ARBA00022553"/>
    </source>
</evidence>
<dbReference type="InterPro" id="IPR014030">
    <property type="entry name" value="Ketoacyl_synth_N"/>
</dbReference>
<evidence type="ECO:0000259" key="6">
    <source>
        <dbReference type="PROSITE" id="PS52004"/>
    </source>
</evidence>
<feature type="region of interest" description="Disordered" evidence="5">
    <location>
        <begin position="383"/>
        <end position="409"/>
    </location>
</feature>
<evidence type="ECO:0000256" key="1">
    <source>
        <dbReference type="ARBA" id="ARBA00022450"/>
    </source>
</evidence>
<dbReference type="GO" id="GO:0004315">
    <property type="term" value="F:3-oxoacyl-[acyl-carrier-protein] synthase activity"/>
    <property type="evidence" value="ECO:0007669"/>
    <property type="project" value="InterPro"/>
</dbReference>
<dbReference type="InterPro" id="IPR014043">
    <property type="entry name" value="Acyl_transferase_dom"/>
</dbReference>
<dbReference type="InterPro" id="IPR016036">
    <property type="entry name" value="Malonyl_transacylase_ACP-bd"/>
</dbReference>
<organism evidence="7 8">
    <name type="scientific">Akanthomyces muscarius</name>
    <name type="common">Entomopathogenic fungus</name>
    <name type="synonym">Lecanicillium muscarium</name>
    <dbReference type="NCBI Taxonomy" id="2231603"/>
    <lineage>
        <taxon>Eukaryota</taxon>
        <taxon>Fungi</taxon>
        <taxon>Dikarya</taxon>
        <taxon>Ascomycota</taxon>
        <taxon>Pezizomycotina</taxon>
        <taxon>Sordariomycetes</taxon>
        <taxon>Hypocreomycetidae</taxon>
        <taxon>Hypocreales</taxon>
        <taxon>Cordycipitaceae</taxon>
        <taxon>Akanthomyces</taxon>
    </lineage>
</organism>
<keyword evidence="2" id="KW-0597">Phosphoprotein</keyword>
<dbReference type="Pfam" id="PF02801">
    <property type="entry name" value="Ketoacyl-synt_C"/>
    <property type="match status" value="1"/>
</dbReference>
<protein>
    <recommendedName>
        <fullName evidence="6">Ketosynthase family 3 (KS3) domain-containing protein</fullName>
    </recommendedName>
</protein>
<evidence type="ECO:0000256" key="5">
    <source>
        <dbReference type="SAM" id="MobiDB-lite"/>
    </source>
</evidence>
<dbReference type="SUPFAM" id="SSF55048">
    <property type="entry name" value="Probable ACP-binding domain of malonyl-CoA ACP transacylase"/>
    <property type="match status" value="1"/>
</dbReference>
<dbReference type="PROSITE" id="PS00606">
    <property type="entry name" value="KS3_1"/>
    <property type="match status" value="1"/>
</dbReference>
<accession>A0A9W8Q6A6</accession>
<dbReference type="KEGG" id="amus:LMH87_004909"/>
<dbReference type="EMBL" id="JAJHUN010000011">
    <property type="protein sequence ID" value="KAJ4146079.1"/>
    <property type="molecule type" value="Genomic_DNA"/>
</dbReference>
<keyword evidence="1" id="KW-0596">Phosphopantetheine</keyword>
<dbReference type="SUPFAM" id="SSF53901">
    <property type="entry name" value="Thiolase-like"/>
    <property type="match status" value="1"/>
</dbReference>
<proteinExistence type="predicted"/>
<dbReference type="GeneID" id="80892068"/>
<dbReference type="InterPro" id="IPR020841">
    <property type="entry name" value="PKS_Beta-ketoAc_synthase_dom"/>
</dbReference>
<dbReference type="Pfam" id="PF00109">
    <property type="entry name" value="ketoacyl-synt"/>
    <property type="match status" value="1"/>
</dbReference>
<dbReference type="PANTHER" id="PTHR43775:SF29">
    <property type="entry name" value="ASPERFURANONE POLYKETIDE SYNTHASE AFOG-RELATED"/>
    <property type="match status" value="1"/>
</dbReference>
<dbReference type="RefSeq" id="XP_056049749.1">
    <property type="nucleotide sequence ID" value="XM_056196196.1"/>
</dbReference>
<feature type="domain" description="Ketosynthase family 3 (KS3)" evidence="6">
    <location>
        <begin position="1"/>
        <end position="361"/>
    </location>
</feature>
<dbReference type="InterPro" id="IPR014031">
    <property type="entry name" value="Ketoacyl_synth_C"/>
</dbReference>
<sequence>MKRDISAFDAPFFTISAAEAQAMDPQQRMALECAYEALENAGIGMEEVNGSETSCYVGSFTRDYSDMMACDPDDLPLYHSTGTGSAILSNRVSWFFNMKGPSISLDTACSSSMVALHLGCQSLRSRETTLSVVGGTNLILLPDIMGTMGSLNFLSPDGKCQSFDHKANGYSRGEGAAFVILKPLHLDLQDGDVIRGVIRNTGVGHDGHTPGITLPSGEAQEALIRRVYAEAGLGMGNTDYVEAHGTGTPAGGPVETGALARTLAASRPRGDPLYVGSIKTNIGHLEGASGLAQVIKSVMMLEKGEIPPLLWFDKANPRIPLEEWNVKLATELTAWPNQGLRRISINSFGYGGANAHCIVDDAMNYLKARGLSGHHNVQTLGTISPTSTPDSGVGLPSPLNGLTQQSPGNIDFEKATATPTLLLWTVNEQNAASRNGKILSEYIASKLQSDESEKSKRALLRKLSITLATRRSMLPWRMFAVVNSLEDVVTQLRESAAKPLRVTSNADTAPKLGFVFTGQGAQWFAMGRELCAYPVFYNSLQAASNYLLSIGASWSAETEFFHDEESSNILSPRISQPICTVLQVALVDLLKTWGITPTAVVGHSSGEIGAAYAKGALSRENAWKIAYYRGFLCGEVAPHSSGGMMATGLGPKEAMSYIERVTYGSATVACVNSPESTTVSGDATAIDELEAMIKAEGHFARKLRVGVAYHSAHMQVIAQQYQEALSDLETLPDTDNSVTMFSSLTGKEITINSELDAEYWVANLVSPVQFSDAVQCLLKHTDGDSKQKANASFVDHLVEVGPAAALKGPVKQILGHESVAA</sequence>
<dbReference type="Pfam" id="PF00698">
    <property type="entry name" value="Acyl_transf_1"/>
    <property type="match status" value="1"/>
</dbReference>
<dbReference type="PANTHER" id="PTHR43775">
    <property type="entry name" value="FATTY ACID SYNTHASE"/>
    <property type="match status" value="1"/>
</dbReference>
<dbReference type="PROSITE" id="PS52004">
    <property type="entry name" value="KS3_2"/>
    <property type="match status" value="1"/>
</dbReference>
<dbReference type="InterPro" id="IPR032821">
    <property type="entry name" value="PKS_assoc"/>
</dbReference>
<dbReference type="GO" id="GO:0016491">
    <property type="term" value="F:oxidoreductase activity"/>
    <property type="evidence" value="ECO:0007669"/>
    <property type="project" value="UniProtKB-KW"/>
</dbReference>
<keyword evidence="4" id="KW-0560">Oxidoreductase</keyword>
<dbReference type="Pfam" id="PF16197">
    <property type="entry name" value="KAsynt_C_assoc"/>
    <property type="match status" value="1"/>
</dbReference>
<dbReference type="InterPro" id="IPR018201">
    <property type="entry name" value="Ketoacyl_synth_AS"/>
</dbReference>
<dbReference type="SUPFAM" id="SSF52151">
    <property type="entry name" value="FabD/lysophospholipase-like"/>
    <property type="match status" value="1"/>
</dbReference>
<name>A0A9W8Q6A6_AKAMU</name>
<dbReference type="Gene3D" id="3.40.47.10">
    <property type="match status" value="1"/>
</dbReference>
<dbReference type="InterPro" id="IPR016039">
    <property type="entry name" value="Thiolase-like"/>
</dbReference>
<comment type="caution">
    <text evidence="7">The sequence shown here is derived from an EMBL/GenBank/DDBJ whole genome shotgun (WGS) entry which is preliminary data.</text>
</comment>
<dbReference type="CDD" id="cd00833">
    <property type="entry name" value="PKS"/>
    <property type="match status" value="1"/>
</dbReference>
<reference evidence="7" key="1">
    <citation type="journal article" date="2023" name="Access Microbiol">
        <title>De-novo genome assembly for Akanthomyces muscarius, a biocontrol agent of insect agricultural pests.</title>
        <authorList>
            <person name="Erdos Z."/>
            <person name="Studholme D.J."/>
            <person name="Raymond B."/>
            <person name="Sharma M."/>
        </authorList>
    </citation>
    <scope>NUCLEOTIDE SEQUENCE</scope>
    <source>
        <strain evidence="7">Ve6</strain>
    </source>
</reference>
<dbReference type="InterPro" id="IPR001227">
    <property type="entry name" value="Ac_transferase_dom_sf"/>
</dbReference>
<dbReference type="GO" id="GO:0004312">
    <property type="term" value="F:fatty acid synthase activity"/>
    <property type="evidence" value="ECO:0007669"/>
    <property type="project" value="TreeGrafter"/>
</dbReference>
<dbReference type="SMART" id="SM00827">
    <property type="entry name" value="PKS_AT"/>
    <property type="match status" value="1"/>
</dbReference>
<dbReference type="Gene3D" id="3.40.366.10">
    <property type="entry name" value="Malonyl-Coenzyme A Acyl Carrier Protein, domain 2"/>
    <property type="match status" value="1"/>
</dbReference>
<evidence type="ECO:0000256" key="4">
    <source>
        <dbReference type="ARBA" id="ARBA00023002"/>
    </source>
</evidence>
<dbReference type="GO" id="GO:0044550">
    <property type="term" value="P:secondary metabolite biosynthetic process"/>
    <property type="evidence" value="ECO:0007669"/>
    <property type="project" value="TreeGrafter"/>
</dbReference>
<evidence type="ECO:0000313" key="7">
    <source>
        <dbReference type="EMBL" id="KAJ4146079.1"/>
    </source>
</evidence>
<evidence type="ECO:0000313" key="8">
    <source>
        <dbReference type="Proteomes" id="UP001144673"/>
    </source>
</evidence>